<dbReference type="InterPro" id="IPR013149">
    <property type="entry name" value="ADH-like_C"/>
</dbReference>
<gene>
    <name evidence="14" type="ORF">SeLEV6574_g02412</name>
</gene>
<evidence type="ECO:0000256" key="10">
    <source>
        <dbReference type="ARBA" id="ARBA00023160"/>
    </source>
</evidence>
<evidence type="ECO:0000256" key="6">
    <source>
        <dbReference type="ARBA" id="ARBA00022946"/>
    </source>
</evidence>
<evidence type="ECO:0000256" key="1">
    <source>
        <dbReference type="ARBA" id="ARBA00004173"/>
    </source>
</evidence>
<dbReference type="FunFam" id="3.40.50.720:FF:000112">
    <property type="entry name" value="Enoyl-[acyl-carrier-protein] reductase 1, mitochondrial"/>
    <property type="match status" value="1"/>
</dbReference>
<evidence type="ECO:0000256" key="5">
    <source>
        <dbReference type="ARBA" id="ARBA00022857"/>
    </source>
</evidence>
<reference evidence="14 15" key="1">
    <citation type="journal article" date="2019" name="Sci. Rep.">
        <title>Comparative genomics of chytrid fungi reveal insights into the obligate biotrophic and pathogenic lifestyle of Synchytrium endobioticum.</title>
        <authorList>
            <person name="van de Vossenberg B.T.L.H."/>
            <person name="Warris S."/>
            <person name="Nguyen H.D.T."/>
            <person name="van Gent-Pelzer M.P.E."/>
            <person name="Joly D.L."/>
            <person name="van de Geest H.C."/>
            <person name="Bonants P.J.M."/>
            <person name="Smith D.S."/>
            <person name="Levesque C.A."/>
            <person name="van der Lee T.A.J."/>
        </authorList>
    </citation>
    <scope>NUCLEOTIDE SEQUENCE [LARGE SCALE GENOMIC DNA]</scope>
    <source>
        <strain evidence="14 15">LEV6574</strain>
    </source>
</reference>
<evidence type="ECO:0000256" key="9">
    <source>
        <dbReference type="ARBA" id="ARBA00023128"/>
    </source>
</evidence>
<protein>
    <recommendedName>
        <fullName evidence="11">enoyl-[acyl-carrier-protein] reductase</fullName>
        <ecNumber evidence="11">1.3.1.104</ecNumber>
    </recommendedName>
</protein>
<dbReference type="InterPro" id="IPR011032">
    <property type="entry name" value="GroES-like_sf"/>
</dbReference>
<dbReference type="GO" id="GO:0006633">
    <property type="term" value="P:fatty acid biosynthetic process"/>
    <property type="evidence" value="ECO:0007669"/>
    <property type="project" value="UniProtKB-KW"/>
</dbReference>
<evidence type="ECO:0000256" key="2">
    <source>
        <dbReference type="ARBA" id="ARBA00010371"/>
    </source>
</evidence>
<dbReference type="GO" id="GO:0005739">
    <property type="term" value="C:mitochondrion"/>
    <property type="evidence" value="ECO:0007669"/>
    <property type="project" value="UniProtKB-SubCell"/>
</dbReference>
<dbReference type="PANTHER" id="PTHR43981">
    <property type="entry name" value="ENOYL-[ACYL-CARRIER-PROTEIN] REDUCTASE, MITOCHONDRIAL"/>
    <property type="match status" value="1"/>
</dbReference>
<dbReference type="EC" id="1.3.1.104" evidence="11"/>
<organism evidence="14 15">
    <name type="scientific">Synchytrium endobioticum</name>
    <dbReference type="NCBI Taxonomy" id="286115"/>
    <lineage>
        <taxon>Eukaryota</taxon>
        <taxon>Fungi</taxon>
        <taxon>Fungi incertae sedis</taxon>
        <taxon>Chytridiomycota</taxon>
        <taxon>Chytridiomycota incertae sedis</taxon>
        <taxon>Chytridiomycetes</taxon>
        <taxon>Synchytriales</taxon>
        <taxon>Synchytriaceae</taxon>
        <taxon>Synchytrium</taxon>
    </lineage>
</organism>
<keyword evidence="4" id="KW-0276">Fatty acid metabolism</keyword>
<evidence type="ECO:0000256" key="8">
    <source>
        <dbReference type="ARBA" id="ARBA00023098"/>
    </source>
</evidence>
<keyword evidence="10" id="KW-0275">Fatty acid biosynthesis</keyword>
<keyword evidence="9" id="KW-0496">Mitochondrion</keyword>
<keyword evidence="5" id="KW-0521">NADP</keyword>
<keyword evidence="8" id="KW-0443">Lipid metabolism</keyword>
<feature type="domain" description="Enoyl reductase (ER)" evidence="13">
    <location>
        <begin position="34"/>
        <end position="366"/>
    </location>
</feature>
<dbReference type="SUPFAM" id="SSF50129">
    <property type="entry name" value="GroES-like"/>
    <property type="match status" value="1"/>
</dbReference>
<dbReference type="InterPro" id="IPR036291">
    <property type="entry name" value="NAD(P)-bd_dom_sf"/>
</dbReference>
<dbReference type="Pfam" id="PF08240">
    <property type="entry name" value="ADH_N"/>
    <property type="match status" value="1"/>
</dbReference>
<dbReference type="InterPro" id="IPR051034">
    <property type="entry name" value="Mito_Enoyl-ACP_Reductase"/>
</dbReference>
<name>A0A507D8P4_9FUNG</name>
<dbReference type="Pfam" id="PF00107">
    <property type="entry name" value="ADH_zinc_N"/>
    <property type="match status" value="1"/>
</dbReference>
<accession>A0A507D8P4</accession>
<evidence type="ECO:0000259" key="13">
    <source>
        <dbReference type="SMART" id="SM00829"/>
    </source>
</evidence>
<keyword evidence="3" id="KW-0444">Lipid biosynthesis</keyword>
<evidence type="ECO:0000256" key="11">
    <source>
        <dbReference type="ARBA" id="ARBA00038963"/>
    </source>
</evidence>
<comment type="catalytic activity">
    <reaction evidence="12">
        <text>a 2,3-saturated acyl-[ACP] + NADP(+) = a (2E)-enoyl-[ACP] + NADPH + H(+)</text>
        <dbReference type="Rhea" id="RHEA:22564"/>
        <dbReference type="Rhea" id="RHEA-COMP:9925"/>
        <dbReference type="Rhea" id="RHEA-COMP:9926"/>
        <dbReference type="ChEBI" id="CHEBI:15378"/>
        <dbReference type="ChEBI" id="CHEBI:57783"/>
        <dbReference type="ChEBI" id="CHEBI:58349"/>
        <dbReference type="ChEBI" id="CHEBI:78784"/>
        <dbReference type="ChEBI" id="CHEBI:78785"/>
        <dbReference type="EC" id="1.3.1.104"/>
    </reaction>
</comment>
<dbReference type="InterPro" id="IPR020843">
    <property type="entry name" value="ER"/>
</dbReference>
<dbReference type="EMBL" id="QEAM01000067">
    <property type="protein sequence ID" value="TPX47856.1"/>
    <property type="molecule type" value="Genomic_DNA"/>
</dbReference>
<evidence type="ECO:0000256" key="4">
    <source>
        <dbReference type="ARBA" id="ARBA00022832"/>
    </source>
</evidence>
<dbReference type="SMART" id="SM00829">
    <property type="entry name" value="PKS_ER"/>
    <property type="match status" value="1"/>
</dbReference>
<dbReference type="SUPFAM" id="SSF51735">
    <property type="entry name" value="NAD(P)-binding Rossmann-fold domains"/>
    <property type="match status" value="1"/>
</dbReference>
<dbReference type="CDD" id="cd08290">
    <property type="entry name" value="ETR"/>
    <property type="match status" value="1"/>
</dbReference>
<dbReference type="Gene3D" id="3.40.50.720">
    <property type="entry name" value="NAD(P)-binding Rossmann-like Domain"/>
    <property type="match status" value="1"/>
</dbReference>
<keyword evidence="6" id="KW-0809">Transit peptide</keyword>
<sequence length="371" mass="40040">MTKHLVIPSRLYGLTSFHRCMSSALAICHEKYGDPAKVLQIKSIPLPQFTPSSIKIKFLASPINPSDINQIQGVYPVKPPFHPSHGAIAGSEGLAEVVQVGSAVSSKFAVGDWVIPAAAAWGTWRDYAVAAAHELTKLRIKAHDGVSIASAATMSVNPCTAYRLLKDFVDLEPGDVLVQNGANSAVGQAVVQLSAAWGLTSLNIVRARPDMGELVGRLGGLGASRVWTEDGVDVREARALGRVRLALDCVGGASAANMARVLGDDGHMVTYGGMSRVPVSIPASGFIFRNLTCHGFWMTRWIRMHSEQERLDMMDDLFDLVRKGQLREPWSTYHNVRDAGEKAQEEFIKVIGGAMGGFNASGKTILRIHSE</sequence>
<evidence type="ECO:0000256" key="7">
    <source>
        <dbReference type="ARBA" id="ARBA00023002"/>
    </source>
</evidence>
<evidence type="ECO:0000313" key="14">
    <source>
        <dbReference type="EMBL" id="TPX47856.1"/>
    </source>
</evidence>
<dbReference type="Proteomes" id="UP000320475">
    <property type="component" value="Unassembled WGS sequence"/>
</dbReference>
<dbReference type="AlphaFoldDB" id="A0A507D8P4"/>
<evidence type="ECO:0000313" key="15">
    <source>
        <dbReference type="Proteomes" id="UP000320475"/>
    </source>
</evidence>
<evidence type="ECO:0000256" key="12">
    <source>
        <dbReference type="ARBA" id="ARBA00048843"/>
    </source>
</evidence>
<dbReference type="Gene3D" id="3.90.180.10">
    <property type="entry name" value="Medium-chain alcohol dehydrogenases, catalytic domain"/>
    <property type="match status" value="1"/>
</dbReference>
<comment type="caution">
    <text evidence="14">The sequence shown here is derived from an EMBL/GenBank/DDBJ whole genome shotgun (WGS) entry which is preliminary data.</text>
</comment>
<proteinExistence type="inferred from homology"/>
<dbReference type="VEuPathDB" id="FungiDB:SeMB42_g03047"/>
<dbReference type="InterPro" id="IPR013154">
    <property type="entry name" value="ADH-like_N"/>
</dbReference>
<comment type="similarity">
    <text evidence="2">Belongs to the zinc-containing alcohol dehydrogenase family. Quinone oxidoreductase subfamily.</text>
</comment>
<dbReference type="PANTHER" id="PTHR43981:SF2">
    <property type="entry name" value="ENOYL-[ACYL-CARRIER-PROTEIN] REDUCTASE, MITOCHONDRIAL"/>
    <property type="match status" value="1"/>
</dbReference>
<comment type="subcellular location">
    <subcellularLocation>
        <location evidence="1">Mitochondrion</location>
    </subcellularLocation>
</comment>
<evidence type="ECO:0000256" key="3">
    <source>
        <dbReference type="ARBA" id="ARBA00022516"/>
    </source>
</evidence>
<keyword evidence="7" id="KW-0560">Oxidoreductase</keyword>
<dbReference type="GO" id="GO:0141148">
    <property type="term" value="F:enoyl-[acyl-carrier-protein] reductase (NADPH) activity"/>
    <property type="evidence" value="ECO:0007669"/>
    <property type="project" value="UniProtKB-EC"/>
</dbReference>
<dbReference type="OrthoDB" id="7482721at2759"/>